<evidence type="ECO:0000313" key="10">
    <source>
        <dbReference type="Proteomes" id="UP000566324"/>
    </source>
</evidence>
<keyword evidence="10" id="KW-1185">Reference proteome</keyword>
<feature type="domain" description="Signal transduction histidine kinase HWE region" evidence="8">
    <location>
        <begin position="166"/>
        <end position="245"/>
    </location>
</feature>
<dbReference type="GO" id="GO:0005524">
    <property type="term" value="F:ATP binding"/>
    <property type="evidence" value="ECO:0007669"/>
    <property type="project" value="UniProtKB-KW"/>
</dbReference>
<keyword evidence="3" id="KW-0597">Phosphoprotein</keyword>
<gene>
    <name evidence="9" type="ORF">GGQ98_002080</name>
</gene>
<sequence>MPLLHFLEGGGNMGGAIRTFDWSATPLGPARDWSPTLKSTVALILGSRFPKCLAWGADMTCIYNDAFLPILGNKEEALGRPMRKVWSEVWSEIGPIAQIAFAGEATFIEDFPLTIDRNGYPEQAWFTFCYSPVRDETGDVVGMMDTVIETTGMVEARRQATLLNQELAHRMKNTLAVVSAVIDQTFRTAPIEDARRLIGQRLQALGQAHDVLTRSRWSDAPLQDIVQETLQPHGHGESIRLQGPAVYLSADQSFSMALAVHELATNAVKYGALSVPSGKVAIAWEAGRAGTDDVFAFEWAEADGPQVALPKRRGFGSRLLKRALAPQFGGAVDIAYRPEGLRFTLQTTMKRLRTDNAVSS</sequence>
<dbReference type="Proteomes" id="UP000566324">
    <property type="component" value="Unassembled WGS sequence"/>
</dbReference>
<dbReference type="EC" id="2.7.13.3" evidence="2"/>
<evidence type="ECO:0000256" key="1">
    <source>
        <dbReference type="ARBA" id="ARBA00000085"/>
    </source>
</evidence>
<evidence type="ECO:0000313" key="9">
    <source>
        <dbReference type="EMBL" id="MBB4632455.1"/>
    </source>
</evidence>
<dbReference type="EMBL" id="JACHNZ010000021">
    <property type="protein sequence ID" value="MBB4632455.1"/>
    <property type="molecule type" value="Genomic_DNA"/>
</dbReference>
<evidence type="ECO:0000256" key="3">
    <source>
        <dbReference type="ARBA" id="ARBA00022553"/>
    </source>
</evidence>
<dbReference type="RefSeq" id="WP_184069038.1">
    <property type="nucleotide sequence ID" value="NZ_JACHNZ010000021.1"/>
</dbReference>
<reference evidence="9 10" key="1">
    <citation type="submission" date="2020-08" db="EMBL/GenBank/DDBJ databases">
        <title>Genomic Encyclopedia of Type Strains, Phase IV (KMG-IV): sequencing the most valuable type-strain genomes for metagenomic binning, comparative biology and taxonomic classification.</title>
        <authorList>
            <person name="Goeker M."/>
        </authorList>
    </citation>
    <scope>NUCLEOTIDE SEQUENCE [LARGE SCALE GENOMIC DNA]</scope>
    <source>
        <strain evidence="9 10">DSM 17328</strain>
    </source>
</reference>
<keyword evidence="7" id="KW-0067">ATP-binding</keyword>
<evidence type="ECO:0000256" key="5">
    <source>
        <dbReference type="ARBA" id="ARBA00022741"/>
    </source>
</evidence>
<comment type="catalytic activity">
    <reaction evidence="1">
        <text>ATP + protein L-histidine = ADP + protein N-phospho-L-histidine.</text>
        <dbReference type="EC" id="2.7.13.3"/>
    </reaction>
</comment>
<accession>A0A7W7B1S7</accession>
<dbReference type="Pfam" id="PF07536">
    <property type="entry name" value="HWE_HK"/>
    <property type="match status" value="1"/>
</dbReference>
<evidence type="ECO:0000256" key="7">
    <source>
        <dbReference type="ARBA" id="ARBA00022840"/>
    </source>
</evidence>
<proteinExistence type="predicted"/>
<dbReference type="GO" id="GO:0004673">
    <property type="term" value="F:protein histidine kinase activity"/>
    <property type="evidence" value="ECO:0007669"/>
    <property type="project" value="UniProtKB-EC"/>
</dbReference>
<evidence type="ECO:0000256" key="2">
    <source>
        <dbReference type="ARBA" id="ARBA00012438"/>
    </source>
</evidence>
<dbReference type="InterPro" id="IPR011102">
    <property type="entry name" value="Sig_transdc_His_kinase_HWE"/>
</dbReference>
<keyword evidence="6 9" id="KW-0418">Kinase</keyword>
<evidence type="ECO:0000256" key="4">
    <source>
        <dbReference type="ARBA" id="ARBA00022679"/>
    </source>
</evidence>
<comment type="caution">
    <text evidence="9">The sequence shown here is derived from an EMBL/GenBank/DDBJ whole genome shotgun (WGS) entry which is preliminary data.</text>
</comment>
<dbReference type="AlphaFoldDB" id="A0A7W7B1S7"/>
<keyword evidence="4" id="KW-0808">Transferase</keyword>
<dbReference type="Gene3D" id="3.30.450.20">
    <property type="entry name" value="PAS domain"/>
    <property type="match status" value="1"/>
</dbReference>
<dbReference type="Gene3D" id="3.30.565.10">
    <property type="entry name" value="Histidine kinase-like ATPase, C-terminal domain"/>
    <property type="match status" value="1"/>
</dbReference>
<dbReference type="SMART" id="SM00911">
    <property type="entry name" value="HWE_HK"/>
    <property type="match status" value="1"/>
</dbReference>
<name>A0A7W7B1S7_9SPHN</name>
<dbReference type="PANTHER" id="PTHR41523:SF8">
    <property type="entry name" value="ETHYLENE RESPONSE SENSOR PROTEIN"/>
    <property type="match status" value="1"/>
</dbReference>
<protein>
    <recommendedName>
        <fullName evidence="2">histidine kinase</fullName>
        <ecNumber evidence="2">2.7.13.3</ecNumber>
    </recommendedName>
</protein>
<keyword evidence="5" id="KW-0547">Nucleotide-binding</keyword>
<evidence type="ECO:0000259" key="8">
    <source>
        <dbReference type="SMART" id="SM00911"/>
    </source>
</evidence>
<evidence type="ECO:0000256" key="6">
    <source>
        <dbReference type="ARBA" id="ARBA00022777"/>
    </source>
</evidence>
<organism evidence="9 10">
    <name type="scientific">Sphingosinicella soli</name>
    <dbReference type="NCBI Taxonomy" id="333708"/>
    <lineage>
        <taxon>Bacteria</taxon>
        <taxon>Pseudomonadati</taxon>
        <taxon>Pseudomonadota</taxon>
        <taxon>Alphaproteobacteria</taxon>
        <taxon>Sphingomonadales</taxon>
        <taxon>Sphingosinicellaceae</taxon>
        <taxon>Sphingosinicella</taxon>
    </lineage>
</organism>
<dbReference type="PANTHER" id="PTHR41523">
    <property type="entry name" value="TWO-COMPONENT SYSTEM SENSOR PROTEIN"/>
    <property type="match status" value="1"/>
</dbReference>
<dbReference type="InterPro" id="IPR036890">
    <property type="entry name" value="HATPase_C_sf"/>
</dbReference>